<accession>X8JC63</accession>
<protein>
    <submittedName>
        <fullName evidence="1">Uncharacterized protein</fullName>
    </submittedName>
</protein>
<reference evidence="2" key="1">
    <citation type="journal article" date="2014" name="Genome Announc.">
        <title>Draft genome sequence of the plant-pathogenic soil fungus Rhizoctonia solani anastomosis group 3 strain Rhs1AP.</title>
        <authorList>
            <person name="Cubeta M.A."/>
            <person name="Thomas E."/>
            <person name="Dean R.A."/>
            <person name="Jabaji S."/>
            <person name="Neate S.M."/>
            <person name="Tavantzis S."/>
            <person name="Toda T."/>
            <person name="Vilgalys R."/>
            <person name="Bharathan N."/>
            <person name="Fedorova-Abrams N."/>
            <person name="Pakala S.B."/>
            <person name="Pakala S.M."/>
            <person name="Zafar N."/>
            <person name="Joardar V."/>
            <person name="Losada L."/>
            <person name="Nierman W.C."/>
        </authorList>
    </citation>
    <scope>NUCLEOTIDE SEQUENCE [LARGE SCALE GENOMIC DNA]</scope>
    <source>
        <strain evidence="2">AG-3</strain>
    </source>
</reference>
<organism evidence="1 2">
    <name type="scientific">Rhizoctonia solani AG-3 Rhs1AP</name>
    <dbReference type="NCBI Taxonomy" id="1086054"/>
    <lineage>
        <taxon>Eukaryota</taxon>
        <taxon>Fungi</taxon>
        <taxon>Dikarya</taxon>
        <taxon>Basidiomycota</taxon>
        <taxon>Agaricomycotina</taxon>
        <taxon>Agaricomycetes</taxon>
        <taxon>Cantharellales</taxon>
        <taxon>Ceratobasidiaceae</taxon>
        <taxon>Rhizoctonia</taxon>
    </lineage>
</organism>
<dbReference type="EMBL" id="JATN01000319">
    <property type="protein sequence ID" value="EUC61297.1"/>
    <property type="molecule type" value="Genomic_DNA"/>
</dbReference>
<proteinExistence type="predicted"/>
<evidence type="ECO:0000313" key="2">
    <source>
        <dbReference type="Proteomes" id="UP000030108"/>
    </source>
</evidence>
<sequence length="111" mass="12390">MTAPAAIWRHQFDDLRPDTTPAITPDELILIARENHIVIVCPGGMILQEVQLPAGHSPRGIQTYGNRVYFGIDALDGQVIIQGLTTKKYSQRKLESVLGTQSPEPQQRYHT</sequence>
<gene>
    <name evidence="1" type="ORF">RSOL_391330</name>
</gene>
<dbReference type="AlphaFoldDB" id="X8JC63"/>
<dbReference type="Proteomes" id="UP000030108">
    <property type="component" value="Unassembled WGS sequence"/>
</dbReference>
<evidence type="ECO:0000313" key="1">
    <source>
        <dbReference type="EMBL" id="EUC61297.1"/>
    </source>
</evidence>
<name>X8JC63_9AGAM</name>
<comment type="caution">
    <text evidence="1">The sequence shown here is derived from an EMBL/GenBank/DDBJ whole genome shotgun (WGS) entry which is preliminary data.</text>
</comment>